<feature type="compositionally biased region" description="Low complexity" evidence="1">
    <location>
        <begin position="317"/>
        <end position="340"/>
    </location>
</feature>
<name>A0A1B7NZB5_9EURO</name>
<proteinExistence type="predicted"/>
<evidence type="ECO:0000313" key="3">
    <source>
        <dbReference type="Proteomes" id="UP000091918"/>
    </source>
</evidence>
<feature type="compositionally biased region" description="Polar residues" evidence="1">
    <location>
        <begin position="341"/>
        <end position="353"/>
    </location>
</feature>
<accession>A0A1B7NZB5</accession>
<protein>
    <submittedName>
        <fullName evidence="2">Uncharacterized protein</fullName>
    </submittedName>
</protein>
<dbReference type="EMBL" id="LGUA01000352">
    <property type="protein sequence ID" value="OAX82125.1"/>
    <property type="molecule type" value="Genomic_DNA"/>
</dbReference>
<feature type="compositionally biased region" description="Polar residues" evidence="1">
    <location>
        <begin position="180"/>
        <end position="190"/>
    </location>
</feature>
<evidence type="ECO:0000313" key="2">
    <source>
        <dbReference type="EMBL" id="OAX82125.1"/>
    </source>
</evidence>
<comment type="caution">
    <text evidence="2">The sequence shown here is derived from an EMBL/GenBank/DDBJ whole genome shotgun (WGS) entry which is preliminary data.</text>
</comment>
<dbReference type="OrthoDB" id="3784821at2759"/>
<feature type="region of interest" description="Disordered" evidence="1">
    <location>
        <begin position="180"/>
        <end position="270"/>
    </location>
</feature>
<gene>
    <name evidence="2" type="ORF">ACJ72_03520</name>
</gene>
<reference evidence="2 3" key="1">
    <citation type="submission" date="2015-07" db="EMBL/GenBank/DDBJ databases">
        <title>Emmonsia species relationships and genome sequence.</title>
        <authorList>
            <person name="Cuomo C.A."/>
            <person name="Schwartz I.S."/>
            <person name="Kenyon C."/>
            <person name="de Hoog G.S."/>
            <person name="Govender N.P."/>
            <person name="Botha A."/>
            <person name="Moreno L."/>
            <person name="de Vries M."/>
            <person name="Munoz J.F."/>
            <person name="Stielow J.B."/>
        </authorList>
    </citation>
    <scope>NUCLEOTIDE SEQUENCE [LARGE SCALE GENOMIC DNA]</scope>
    <source>
        <strain evidence="2 3">CBS 136260</strain>
    </source>
</reference>
<dbReference type="AlphaFoldDB" id="A0A1B7NZB5"/>
<keyword evidence="3" id="KW-1185">Reference proteome</keyword>
<dbReference type="STRING" id="1658172.A0A1B7NZB5"/>
<feature type="region of interest" description="Disordered" evidence="1">
    <location>
        <begin position="307"/>
        <end position="353"/>
    </location>
</feature>
<organism evidence="2 3">
    <name type="scientific">Emergomyces africanus</name>
    <dbReference type="NCBI Taxonomy" id="1955775"/>
    <lineage>
        <taxon>Eukaryota</taxon>
        <taxon>Fungi</taxon>
        <taxon>Dikarya</taxon>
        <taxon>Ascomycota</taxon>
        <taxon>Pezizomycotina</taxon>
        <taxon>Eurotiomycetes</taxon>
        <taxon>Eurotiomycetidae</taxon>
        <taxon>Onygenales</taxon>
        <taxon>Ajellomycetaceae</taxon>
        <taxon>Emergomyces</taxon>
    </lineage>
</organism>
<feature type="region of interest" description="Disordered" evidence="1">
    <location>
        <begin position="1"/>
        <end position="98"/>
    </location>
</feature>
<feature type="compositionally biased region" description="Low complexity" evidence="1">
    <location>
        <begin position="30"/>
        <end position="52"/>
    </location>
</feature>
<sequence>MSTTPEVVAKKRGRPKKVVAAPEIAPATQTTKSTAAAIRSTSKKSISTTTTRTPRKSLPKASSTAASELKTPTVTPIDQKSASKKGSPTRQKKSSTILLICPSTKSISKSESAELPGKLKTIENRQAEEPDCTVQAAVEISDSVAKSAGGGGTIELETTPQNSVAAAAVQGSKILNALAASNQSAGSTTSVEDKIKKSSGSIKRSPVVATAEMPTPARQKISPSSSRPAPSQPPPIKPPRKQAAPREAPLLRPQRPEQAPSVKPQDVRNTKQYKSLARRWTSAMVALPILLYTSYALYERVFADKAPRSLPGTNNFPPVNDSSHPSPSSTIPSSPPSSGSTIMANKNKNNSTD</sequence>
<evidence type="ECO:0000256" key="1">
    <source>
        <dbReference type="SAM" id="MobiDB-lite"/>
    </source>
</evidence>
<feature type="compositionally biased region" description="Low complexity" evidence="1">
    <location>
        <begin position="220"/>
        <end position="229"/>
    </location>
</feature>
<feature type="compositionally biased region" description="Polar residues" evidence="1">
    <location>
        <begin position="60"/>
        <end position="98"/>
    </location>
</feature>
<dbReference type="Proteomes" id="UP000091918">
    <property type="component" value="Unassembled WGS sequence"/>
</dbReference>